<proteinExistence type="inferred from homology"/>
<keyword evidence="2" id="KW-0560">Oxidoreductase</keyword>
<organism evidence="3 4">
    <name type="scientific">Oculimacula yallundae</name>
    <dbReference type="NCBI Taxonomy" id="86028"/>
    <lineage>
        <taxon>Eukaryota</taxon>
        <taxon>Fungi</taxon>
        <taxon>Dikarya</taxon>
        <taxon>Ascomycota</taxon>
        <taxon>Pezizomycotina</taxon>
        <taxon>Leotiomycetes</taxon>
        <taxon>Helotiales</taxon>
        <taxon>Ploettnerulaceae</taxon>
        <taxon>Oculimacula</taxon>
    </lineage>
</organism>
<dbReference type="EMBL" id="JAZHXI010000001">
    <property type="protein sequence ID" value="KAL2075239.1"/>
    <property type="molecule type" value="Genomic_DNA"/>
</dbReference>
<dbReference type="Gene3D" id="3.40.50.720">
    <property type="entry name" value="NAD(P)-binding Rossmann-like Domain"/>
    <property type="match status" value="1"/>
</dbReference>
<comment type="similarity">
    <text evidence="1">Belongs to the short-chain dehydrogenases/reductases (SDR) family.</text>
</comment>
<dbReference type="Proteomes" id="UP001595075">
    <property type="component" value="Unassembled WGS sequence"/>
</dbReference>
<evidence type="ECO:0000256" key="1">
    <source>
        <dbReference type="ARBA" id="ARBA00006484"/>
    </source>
</evidence>
<protein>
    <recommendedName>
        <fullName evidence="5">Short-chain dehydrogenase</fullName>
    </recommendedName>
</protein>
<accession>A0ABR4CZA6</accession>
<comment type="caution">
    <text evidence="3">The sequence shown here is derived from an EMBL/GenBank/DDBJ whole genome shotgun (WGS) entry which is preliminary data.</text>
</comment>
<sequence>MMGKSYIHSQIIPSKTHEYFSTLDSTTCRESRYASSHKSPKGPGDSRPTAIQIIKDEDRVGKLQGKVILITGCSSGLGIETARALKLTGAKLFLTARNLEKGKKALGDILEPGIVELVHLDLESLDSVRSCVKELQLKTKTVNILINNAGVRGTPEGKTKDSFETQLGTNHVAHFLLFQLLKSMLLASSTPTFNSRVIVLSSTAHREARLDFSDLNMTKRGYNPSIAYAQSKLANLYTANEIERRYGSKGLHAWSVDPGGISTGLQKPNIKDVVATFKTGFVKVIRFMQNAEQGSATTVWAAVGRELEGKGGMYLERCRVGELAKVGFGMLDPGYATYAFDEKDAKMCWEVTMKMVGLEDGVEG</sequence>
<gene>
    <name evidence="3" type="ORF">VTL71DRAFT_182</name>
</gene>
<evidence type="ECO:0000256" key="2">
    <source>
        <dbReference type="ARBA" id="ARBA00023002"/>
    </source>
</evidence>
<dbReference type="PANTHER" id="PTHR24320:SF272">
    <property type="entry name" value="NAD(P)-BINDING ROSSMANN-FOLD SUPERFAMILY PROTEIN"/>
    <property type="match status" value="1"/>
</dbReference>
<evidence type="ECO:0008006" key="5">
    <source>
        <dbReference type="Google" id="ProtNLM"/>
    </source>
</evidence>
<dbReference type="PRINTS" id="PR00081">
    <property type="entry name" value="GDHRDH"/>
</dbReference>
<dbReference type="SUPFAM" id="SSF51735">
    <property type="entry name" value="NAD(P)-binding Rossmann-fold domains"/>
    <property type="match status" value="1"/>
</dbReference>
<dbReference type="InterPro" id="IPR002347">
    <property type="entry name" value="SDR_fam"/>
</dbReference>
<evidence type="ECO:0000313" key="4">
    <source>
        <dbReference type="Proteomes" id="UP001595075"/>
    </source>
</evidence>
<dbReference type="InterPro" id="IPR036291">
    <property type="entry name" value="NAD(P)-bd_dom_sf"/>
</dbReference>
<name>A0ABR4CZA6_9HELO</name>
<dbReference type="PANTHER" id="PTHR24320">
    <property type="entry name" value="RETINOL DEHYDROGENASE"/>
    <property type="match status" value="1"/>
</dbReference>
<keyword evidence="4" id="KW-1185">Reference proteome</keyword>
<evidence type="ECO:0000313" key="3">
    <source>
        <dbReference type="EMBL" id="KAL2075239.1"/>
    </source>
</evidence>
<dbReference type="Pfam" id="PF00106">
    <property type="entry name" value="adh_short"/>
    <property type="match status" value="1"/>
</dbReference>
<reference evidence="3 4" key="1">
    <citation type="journal article" date="2024" name="Commun. Biol.">
        <title>Comparative genomic analysis of thermophilic fungi reveals convergent evolutionary adaptations and gene losses.</title>
        <authorList>
            <person name="Steindorff A.S."/>
            <person name="Aguilar-Pontes M.V."/>
            <person name="Robinson A.J."/>
            <person name="Andreopoulos B."/>
            <person name="LaButti K."/>
            <person name="Kuo A."/>
            <person name="Mondo S."/>
            <person name="Riley R."/>
            <person name="Otillar R."/>
            <person name="Haridas S."/>
            <person name="Lipzen A."/>
            <person name="Grimwood J."/>
            <person name="Schmutz J."/>
            <person name="Clum A."/>
            <person name="Reid I.D."/>
            <person name="Moisan M.C."/>
            <person name="Butler G."/>
            <person name="Nguyen T.T.M."/>
            <person name="Dewar K."/>
            <person name="Conant G."/>
            <person name="Drula E."/>
            <person name="Henrissat B."/>
            <person name="Hansel C."/>
            <person name="Singer S."/>
            <person name="Hutchinson M.I."/>
            <person name="de Vries R.P."/>
            <person name="Natvig D.O."/>
            <person name="Powell A.J."/>
            <person name="Tsang A."/>
            <person name="Grigoriev I.V."/>
        </authorList>
    </citation>
    <scope>NUCLEOTIDE SEQUENCE [LARGE SCALE GENOMIC DNA]</scope>
    <source>
        <strain evidence="3 4">CBS 494.80</strain>
    </source>
</reference>